<reference evidence="2" key="3">
    <citation type="submission" date="2019-06" db="EMBL/GenBank/DDBJ databases">
        <title>A comparative analysis of the Nautiliaceae.</title>
        <authorList>
            <person name="Grosche A."/>
            <person name="Smedile F."/>
            <person name="Vetriani C."/>
        </authorList>
    </citation>
    <scope>NUCLEOTIDE SEQUENCE</scope>
    <source>
        <strain evidence="2">TB6</strain>
    </source>
</reference>
<dbReference type="EMBL" id="CP027432">
    <property type="protein sequence ID" value="QCI27923.1"/>
    <property type="molecule type" value="Genomic_DNA"/>
</dbReference>
<evidence type="ECO:0000313" key="3">
    <source>
        <dbReference type="EMBL" id="ROR39899.1"/>
    </source>
</evidence>
<organism evidence="3 4">
    <name type="scientific">Caminibacter pacificus</name>
    <dbReference type="NCBI Taxonomy" id="1424653"/>
    <lineage>
        <taxon>Bacteria</taxon>
        <taxon>Pseudomonadati</taxon>
        <taxon>Campylobacterota</taxon>
        <taxon>Epsilonproteobacteria</taxon>
        <taxon>Nautiliales</taxon>
        <taxon>Nautiliaceae</taxon>
        <taxon>Caminibacter</taxon>
    </lineage>
</organism>
<dbReference type="Proteomes" id="UP000272781">
    <property type="component" value="Unassembled WGS sequence"/>
</dbReference>
<dbReference type="SUPFAM" id="SSF88723">
    <property type="entry name" value="PIN domain-like"/>
    <property type="match status" value="1"/>
</dbReference>
<evidence type="ECO:0000313" key="2">
    <source>
        <dbReference type="EMBL" id="QCI27923.1"/>
    </source>
</evidence>
<dbReference type="RefSeq" id="WP_123352284.1">
    <property type="nucleotide sequence ID" value="NZ_CP027432.2"/>
</dbReference>
<reference evidence="5" key="1">
    <citation type="submission" date="2018-03" db="EMBL/GenBank/DDBJ databases">
        <title>A comparative analysis of the Nautiliaceae.</title>
        <authorList>
            <person name="Grosche A."/>
            <person name="Smedile F."/>
            <person name="Vetriani C."/>
        </authorList>
    </citation>
    <scope>NUCLEOTIDE SEQUENCE [LARGE SCALE GENOMIC DNA]</scope>
    <source>
        <strain evidence="5">TB6</strain>
    </source>
</reference>
<evidence type="ECO:0000313" key="4">
    <source>
        <dbReference type="Proteomes" id="UP000272781"/>
    </source>
</evidence>
<dbReference type="Proteomes" id="UP000298805">
    <property type="component" value="Chromosome"/>
</dbReference>
<keyword evidence="5" id="KW-1185">Reference proteome</keyword>
<name>A0AAJ4RCK7_9BACT</name>
<evidence type="ECO:0000259" key="1">
    <source>
        <dbReference type="Pfam" id="PF01850"/>
    </source>
</evidence>
<reference evidence="3 4" key="2">
    <citation type="submission" date="2018-11" db="EMBL/GenBank/DDBJ databases">
        <title>Genomic Encyclopedia of Type Strains, Phase IV (KMG-IV): sequencing the most valuable type-strain genomes for metagenomic binning, comparative biology and taxonomic classification.</title>
        <authorList>
            <person name="Goeker M."/>
        </authorList>
    </citation>
    <scope>NUCLEOTIDE SEQUENCE [LARGE SCALE GENOMIC DNA]</scope>
    <source>
        <strain evidence="3 4">DSM 27783</strain>
    </source>
</reference>
<dbReference type="AlphaFoldDB" id="A0AAJ4RCK7"/>
<dbReference type="InterPro" id="IPR002716">
    <property type="entry name" value="PIN_dom"/>
</dbReference>
<dbReference type="EMBL" id="RJVK01000002">
    <property type="protein sequence ID" value="ROR39899.1"/>
    <property type="molecule type" value="Genomic_DNA"/>
</dbReference>
<sequence>MDKIFLDTNIIIDLLDSKRKNHTKAKNLFIKLIENDFEVFISEDMITTIYYILKGNEKILEFFEKIIEEWNIVGFGKDTILESINYCKKHKTDLEDVLQCICAKNNGCELFITNDKKFINCGIKIVNYDFFNL</sequence>
<accession>A0AAJ4RCK7</accession>
<proteinExistence type="predicted"/>
<protein>
    <submittedName>
        <fullName evidence="3">Nucleic acid-binding protein</fullName>
    </submittedName>
    <submittedName>
        <fullName evidence="2">PIN domain-containing protein</fullName>
    </submittedName>
</protein>
<gene>
    <name evidence="2" type="ORF">C6V80_02750</name>
    <name evidence="3" type="ORF">EDC58_0878</name>
</gene>
<dbReference type="Pfam" id="PF01850">
    <property type="entry name" value="PIN"/>
    <property type="match status" value="1"/>
</dbReference>
<dbReference type="Gene3D" id="3.40.50.1010">
    <property type="entry name" value="5'-nuclease"/>
    <property type="match status" value="1"/>
</dbReference>
<evidence type="ECO:0000313" key="5">
    <source>
        <dbReference type="Proteomes" id="UP000298805"/>
    </source>
</evidence>
<feature type="domain" description="PIN" evidence="1">
    <location>
        <begin position="4"/>
        <end position="120"/>
    </location>
</feature>
<dbReference type="InterPro" id="IPR029060">
    <property type="entry name" value="PIN-like_dom_sf"/>
</dbReference>
<dbReference type="CDD" id="cd09854">
    <property type="entry name" value="PIN_VapC-like"/>
    <property type="match status" value="1"/>
</dbReference>